<name>A0AAE9YW70_9GAMM</name>
<evidence type="ECO:0000256" key="2">
    <source>
        <dbReference type="SAM" id="SignalP"/>
    </source>
</evidence>
<feature type="chain" id="PRO_5042283394" description="DUF4856 domain-containing protein" evidence="2">
    <location>
        <begin position="20"/>
        <end position="416"/>
    </location>
</feature>
<proteinExistence type="predicted"/>
<evidence type="ECO:0000256" key="1">
    <source>
        <dbReference type="SAM" id="MobiDB-lite"/>
    </source>
</evidence>
<reference evidence="3 4" key="2">
    <citation type="journal article" date="2022" name="Mar. Drugs">
        <title>Bioassay-Guided Fractionation Leads to the Detection of Cholic Acid Generated by the Rare Thalassomonas sp.</title>
        <authorList>
            <person name="Pheiffer F."/>
            <person name="Schneider Y.K."/>
            <person name="Hansen E.H."/>
            <person name="Andersen J.H."/>
            <person name="Isaksson J."/>
            <person name="Busche T."/>
            <person name="R C."/>
            <person name="Kalinowski J."/>
            <person name="Zyl L.V."/>
            <person name="Trindade M."/>
        </authorList>
    </citation>
    <scope>NUCLEOTIDE SEQUENCE [LARGE SCALE GENOMIC DNA]</scope>
    <source>
        <strain evidence="3 4">A5K-106</strain>
    </source>
</reference>
<dbReference type="EMBL" id="CP059736">
    <property type="protein sequence ID" value="WDE02305.1"/>
    <property type="molecule type" value="Genomic_DNA"/>
</dbReference>
<evidence type="ECO:0000313" key="3">
    <source>
        <dbReference type="EMBL" id="WDE02305.1"/>
    </source>
</evidence>
<feature type="region of interest" description="Disordered" evidence="1">
    <location>
        <begin position="44"/>
        <end position="70"/>
    </location>
</feature>
<keyword evidence="4" id="KW-1185">Reference proteome</keyword>
<evidence type="ECO:0000313" key="4">
    <source>
        <dbReference type="Proteomes" id="UP000032568"/>
    </source>
</evidence>
<sequence length="416" mass="45665">MNMKIKRLPRYVSFIVLGAAVTGCGGSSSTDEQPQFITPKALIQSTETETSAGTSSTSTAPVTATTPETTTLATETDIEVLAQVKAIADKNTATIWPGFDYASIAQYLIRQESVSRPVSGFIVNPVNEIEGGQILGENENSGLSAWRYDGDLFAAFDNRADKQYDINDNIYVVSTYYKSDKDNIATFAGNAFALHQNNNWPSLANSDFNDAYPLTGEVLTLKLLSLELLKAFPHVFVRKGKKPYWGTEKAPLLLTVEQLKDILAQYVAVRREEISLDSSMSLAGGLSSYYEAKLGSQHFLITTLERALVASEKQKTYVSEDFFSKKYSPLTGFAYFYSGMFAETGAAVIDILKQLGYDLRKIEQGTSPYDAAKEVLSLSEVELDQALEKAKSHENWSAIEQRAAELSAIINQVSSS</sequence>
<keyword evidence="2" id="KW-0732">Signal</keyword>
<dbReference type="AlphaFoldDB" id="A0AAE9YW70"/>
<gene>
    <name evidence="3" type="ORF">SG35_031640</name>
</gene>
<dbReference type="Proteomes" id="UP000032568">
    <property type="component" value="Chromosome pTact"/>
</dbReference>
<protein>
    <recommendedName>
        <fullName evidence="5">DUF4856 domain-containing protein</fullName>
    </recommendedName>
</protein>
<reference evidence="3 4" key="1">
    <citation type="journal article" date="2015" name="Genome Announc.">
        <title>Draft Genome Sequences of Marine Isolates of Thalassomonas viridans and Thalassomonas actiniarum.</title>
        <authorList>
            <person name="Olonade I."/>
            <person name="van Zyl L.J."/>
            <person name="Trindade M."/>
        </authorList>
    </citation>
    <scope>NUCLEOTIDE SEQUENCE [LARGE SCALE GENOMIC DNA]</scope>
    <source>
        <strain evidence="3 4">A5K-106</strain>
    </source>
</reference>
<accession>A0AAE9YW70</accession>
<feature type="signal peptide" evidence="2">
    <location>
        <begin position="1"/>
        <end position="19"/>
    </location>
</feature>
<evidence type="ECO:0008006" key="5">
    <source>
        <dbReference type="Google" id="ProtNLM"/>
    </source>
</evidence>
<dbReference type="KEGG" id="tact:SG35_031640"/>
<feature type="compositionally biased region" description="Low complexity" evidence="1">
    <location>
        <begin position="45"/>
        <end position="70"/>
    </location>
</feature>
<dbReference type="RefSeq" id="WP_044831145.1">
    <property type="nucleotide sequence ID" value="NZ_CP059736.1"/>
</dbReference>
<organism evidence="3 4">
    <name type="scientific">Thalassomonas actiniarum</name>
    <dbReference type="NCBI Taxonomy" id="485447"/>
    <lineage>
        <taxon>Bacteria</taxon>
        <taxon>Pseudomonadati</taxon>
        <taxon>Pseudomonadota</taxon>
        <taxon>Gammaproteobacteria</taxon>
        <taxon>Alteromonadales</taxon>
        <taxon>Colwelliaceae</taxon>
        <taxon>Thalassomonas</taxon>
    </lineage>
</organism>
<dbReference type="PROSITE" id="PS51257">
    <property type="entry name" value="PROKAR_LIPOPROTEIN"/>
    <property type="match status" value="1"/>
</dbReference>